<dbReference type="Proteomes" id="UP000001959">
    <property type="component" value="Chromosome"/>
</dbReference>
<dbReference type="HOGENOM" id="CLU_1803554_0_0_5"/>
<organism evidence="3 4">
    <name type="scientific">Hyphomonas neptunium (strain ATCC 15444)</name>
    <dbReference type="NCBI Taxonomy" id="228405"/>
    <lineage>
        <taxon>Bacteria</taxon>
        <taxon>Pseudomonadati</taxon>
        <taxon>Pseudomonadota</taxon>
        <taxon>Alphaproteobacteria</taxon>
        <taxon>Hyphomonadales</taxon>
        <taxon>Hyphomonadaceae</taxon>
        <taxon>Hyphomonas</taxon>
    </lineage>
</organism>
<evidence type="ECO:0000313" key="3">
    <source>
        <dbReference type="EMBL" id="ABI77329.1"/>
    </source>
</evidence>
<accession>Q0C5D0</accession>
<evidence type="ECO:0000256" key="1">
    <source>
        <dbReference type="PROSITE-ProRule" id="PRU00169"/>
    </source>
</evidence>
<feature type="domain" description="Response regulatory" evidence="2">
    <location>
        <begin position="5"/>
        <end position="140"/>
    </location>
</feature>
<dbReference type="Gene3D" id="3.40.50.2300">
    <property type="match status" value="1"/>
</dbReference>
<evidence type="ECO:0000259" key="2">
    <source>
        <dbReference type="PROSITE" id="PS50110"/>
    </source>
</evidence>
<reference evidence="3 4" key="1">
    <citation type="journal article" date="2006" name="J. Bacteriol.">
        <title>Comparative genomic evidence for a close relationship between the dimorphic prosthecate bacteria Hyphomonas neptunium and Caulobacter crescentus.</title>
        <authorList>
            <person name="Badger J.H."/>
            <person name="Hoover T.R."/>
            <person name="Brun Y.V."/>
            <person name="Weiner R.M."/>
            <person name="Laub M.T."/>
            <person name="Alexandre G."/>
            <person name="Mrazek J."/>
            <person name="Ren Q."/>
            <person name="Paulsen I.T."/>
            <person name="Nelson K.E."/>
            <person name="Khouri H.M."/>
            <person name="Radune D."/>
            <person name="Sosa J."/>
            <person name="Dodson R.J."/>
            <person name="Sullivan S.A."/>
            <person name="Rosovitz M.J."/>
            <person name="Madupu R."/>
            <person name="Brinkac L.M."/>
            <person name="Durkin A.S."/>
            <person name="Daugherty S.C."/>
            <person name="Kothari S.P."/>
            <person name="Giglio M.G."/>
            <person name="Zhou L."/>
            <person name="Haft D.H."/>
            <person name="Selengut J.D."/>
            <person name="Davidsen T.M."/>
            <person name="Yang Q."/>
            <person name="Zafar N."/>
            <person name="Ward N.L."/>
        </authorList>
    </citation>
    <scope>NUCLEOTIDE SEQUENCE [LARGE SCALE GENOMIC DNA]</scope>
    <source>
        <strain evidence="3 4">ATCC 15444</strain>
    </source>
</reference>
<dbReference type="PROSITE" id="PS50110">
    <property type="entry name" value="RESPONSE_REGULATORY"/>
    <property type="match status" value="1"/>
</dbReference>
<dbReference type="SUPFAM" id="SSF52172">
    <property type="entry name" value="CheY-like"/>
    <property type="match status" value="1"/>
</dbReference>
<evidence type="ECO:0000313" key="4">
    <source>
        <dbReference type="Proteomes" id="UP000001959"/>
    </source>
</evidence>
<gene>
    <name evidence="3" type="ordered locus">HNE_0333</name>
</gene>
<keyword evidence="1" id="KW-0597">Phosphoprotein</keyword>
<dbReference type="eggNOG" id="COG0745">
    <property type="taxonomic scope" value="Bacteria"/>
</dbReference>
<dbReference type="AlphaFoldDB" id="Q0C5D0"/>
<dbReference type="KEGG" id="hne:HNE_0333"/>
<feature type="modified residue" description="4-aspartylphosphate" evidence="1">
    <location>
        <position position="59"/>
    </location>
</feature>
<dbReference type="InterPro" id="IPR001789">
    <property type="entry name" value="Sig_transdc_resp-reg_receiver"/>
</dbReference>
<keyword evidence="4" id="KW-1185">Reference proteome</keyword>
<dbReference type="STRING" id="228405.HNE_0333"/>
<name>Q0C5D0_HYPNA</name>
<sequence>MSLMKVLWIEDHEPVRTMLAHAADKAARARIPVDLVMAEGLLAAERRLRLERFDLVIVDLQLPETGDDVDMAVARVANMGKHRIAVASSRPERDDVVASAARCGANIHTQAVFKAGLNFNRFIQRPESFEDFLLELMPAAGARPAIRAA</sequence>
<dbReference type="GO" id="GO:0000160">
    <property type="term" value="P:phosphorelay signal transduction system"/>
    <property type="evidence" value="ECO:0007669"/>
    <property type="project" value="InterPro"/>
</dbReference>
<protein>
    <submittedName>
        <fullName evidence="3">Response regulator receiver domain protein</fullName>
    </submittedName>
</protein>
<proteinExistence type="predicted"/>
<dbReference type="EMBL" id="CP000158">
    <property type="protein sequence ID" value="ABI77329.1"/>
    <property type="molecule type" value="Genomic_DNA"/>
</dbReference>
<dbReference type="InterPro" id="IPR011006">
    <property type="entry name" value="CheY-like_superfamily"/>
</dbReference>